<feature type="transmembrane region" description="Helical" evidence="6">
    <location>
        <begin position="133"/>
        <end position="152"/>
    </location>
</feature>
<keyword evidence="9" id="KW-1185">Reference proteome</keyword>
<evidence type="ECO:0000256" key="6">
    <source>
        <dbReference type="SAM" id="Phobius"/>
    </source>
</evidence>
<protein>
    <submittedName>
        <fullName evidence="8">Drug/metabolite transporter (DMT)-like permease</fullName>
    </submittedName>
</protein>
<organism evidence="8 9">
    <name type="scientific">Frigoriflavimonas asaccharolytica</name>
    <dbReference type="NCBI Taxonomy" id="2735899"/>
    <lineage>
        <taxon>Bacteria</taxon>
        <taxon>Pseudomonadati</taxon>
        <taxon>Bacteroidota</taxon>
        <taxon>Flavobacteriia</taxon>
        <taxon>Flavobacteriales</taxon>
        <taxon>Weeksellaceae</taxon>
        <taxon>Frigoriflavimonas</taxon>
    </lineage>
</organism>
<keyword evidence="4 6" id="KW-1133">Transmembrane helix</keyword>
<evidence type="ECO:0000313" key="9">
    <source>
        <dbReference type="Proteomes" id="UP000610746"/>
    </source>
</evidence>
<keyword evidence="3 6" id="KW-0812">Transmembrane</keyword>
<dbReference type="InterPro" id="IPR050638">
    <property type="entry name" value="AA-Vitamin_Transporters"/>
</dbReference>
<dbReference type="EMBL" id="JABSNO010000035">
    <property type="protein sequence ID" value="NRS93969.1"/>
    <property type="molecule type" value="Genomic_DNA"/>
</dbReference>
<evidence type="ECO:0000256" key="5">
    <source>
        <dbReference type="ARBA" id="ARBA00023136"/>
    </source>
</evidence>
<comment type="caution">
    <text evidence="8">The sequence shown here is derived from an EMBL/GenBank/DDBJ whole genome shotgun (WGS) entry which is preliminary data.</text>
</comment>
<feature type="transmembrane region" description="Helical" evidence="6">
    <location>
        <begin position="189"/>
        <end position="211"/>
    </location>
</feature>
<dbReference type="GO" id="GO:0016020">
    <property type="term" value="C:membrane"/>
    <property type="evidence" value="ECO:0007669"/>
    <property type="project" value="UniProtKB-SubCell"/>
</dbReference>
<evidence type="ECO:0000256" key="1">
    <source>
        <dbReference type="ARBA" id="ARBA00004141"/>
    </source>
</evidence>
<keyword evidence="5 6" id="KW-0472">Membrane</keyword>
<dbReference type="RefSeq" id="WP_194305200.1">
    <property type="nucleotide sequence ID" value="NZ_JABSNO010000035.1"/>
</dbReference>
<dbReference type="AlphaFoldDB" id="A0A8J8G9S7"/>
<reference evidence="8" key="1">
    <citation type="submission" date="2020-05" db="EMBL/GenBank/DDBJ databases">
        <title>Genomic Encyclopedia of Type Strains, Phase IV (KMG-V): Genome sequencing to study the core and pangenomes of soil and plant-associated prokaryotes.</title>
        <authorList>
            <person name="Whitman W."/>
        </authorList>
    </citation>
    <scope>NUCLEOTIDE SEQUENCE</scope>
    <source>
        <strain evidence="8">16F</strain>
    </source>
</reference>
<feature type="transmembrane region" description="Helical" evidence="6">
    <location>
        <begin position="102"/>
        <end position="126"/>
    </location>
</feature>
<comment type="subcellular location">
    <subcellularLocation>
        <location evidence="1">Membrane</location>
        <topology evidence="1">Multi-pass membrane protein</topology>
    </subcellularLocation>
</comment>
<feature type="transmembrane region" description="Helical" evidence="6">
    <location>
        <begin position="18"/>
        <end position="35"/>
    </location>
</feature>
<evidence type="ECO:0000256" key="3">
    <source>
        <dbReference type="ARBA" id="ARBA00022692"/>
    </source>
</evidence>
<feature type="transmembrane region" description="Helical" evidence="6">
    <location>
        <begin position="47"/>
        <end position="65"/>
    </location>
</feature>
<feature type="domain" description="EamA" evidence="7">
    <location>
        <begin position="160"/>
        <end position="296"/>
    </location>
</feature>
<evidence type="ECO:0000256" key="4">
    <source>
        <dbReference type="ARBA" id="ARBA00022989"/>
    </source>
</evidence>
<dbReference type="Pfam" id="PF00892">
    <property type="entry name" value="EamA"/>
    <property type="match status" value="2"/>
</dbReference>
<comment type="similarity">
    <text evidence="2">Belongs to the EamA transporter family.</text>
</comment>
<feature type="transmembrane region" description="Helical" evidence="6">
    <location>
        <begin position="77"/>
        <end position="96"/>
    </location>
</feature>
<sequence>MNNQKKSAGKISVEREKWLLLIVLSIIWGSSFILIKKSLVHYNPYEVGALRILIAGIILLPIAILNIKKFPKKQLKWLLIAAFSGNFIPMFLFPVAQKMVSSSIAGIINSMLPILVIMVGAIFWKFKTTKRQLIGVGISFSGACIIALSNGSGGNIKFFPVLLLLTAVLGYAINVTTVKSKLQGISAKILSSFVFSFVLLLPSFIALLSAGFVRDFVPDEGHFIGLGYVALLSIFGTGFAMMLNYRLLNISTPLFASTVTLLMPIVAIIWGVLDGETLTTGQIIGGIVIVSGLLFLRAKNLEKKIL</sequence>
<name>A0A8J8G9S7_9FLAO</name>
<dbReference type="InterPro" id="IPR037185">
    <property type="entry name" value="EmrE-like"/>
</dbReference>
<dbReference type="Proteomes" id="UP000610746">
    <property type="component" value="Unassembled WGS sequence"/>
</dbReference>
<evidence type="ECO:0000256" key="2">
    <source>
        <dbReference type="ARBA" id="ARBA00007362"/>
    </source>
</evidence>
<proteinExistence type="inferred from homology"/>
<dbReference type="PANTHER" id="PTHR32322">
    <property type="entry name" value="INNER MEMBRANE TRANSPORTER"/>
    <property type="match status" value="1"/>
</dbReference>
<accession>A0A8J8G9S7</accession>
<feature type="transmembrane region" description="Helical" evidence="6">
    <location>
        <begin position="223"/>
        <end position="242"/>
    </location>
</feature>
<dbReference type="InterPro" id="IPR000620">
    <property type="entry name" value="EamA_dom"/>
</dbReference>
<dbReference type="SUPFAM" id="SSF103481">
    <property type="entry name" value="Multidrug resistance efflux transporter EmrE"/>
    <property type="match status" value="2"/>
</dbReference>
<feature type="transmembrane region" description="Helical" evidence="6">
    <location>
        <begin position="254"/>
        <end position="273"/>
    </location>
</feature>
<feature type="transmembrane region" description="Helical" evidence="6">
    <location>
        <begin position="158"/>
        <end position="177"/>
    </location>
</feature>
<evidence type="ECO:0000259" key="7">
    <source>
        <dbReference type="Pfam" id="PF00892"/>
    </source>
</evidence>
<dbReference type="PANTHER" id="PTHR32322:SF2">
    <property type="entry name" value="EAMA DOMAIN-CONTAINING PROTEIN"/>
    <property type="match status" value="1"/>
</dbReference>
<feature type="domain" description="EamA" evidence="7">
    <location>
        <begin position="19"/>
        <end position="147"/>
    </location>
</feature>
<evidence type="ECO:0000313" key="8">
    <source>
        <dbReference type="EMBL" id="NRS93969.1"/>
    </source>
</evidence>
<feature type="transmembrane region" description="Helical" evidence="6">
    <location>
        <begin position="279"/>
        <end position="296"/>
    </location>
</feature>
<gene>
    <name evidence="8" type="ORF">HNQ03_003061</name>
</gene>